<dbReference type="PROSITE" id="PS51352">
    <property type="entry name" value="THIOREDOXIN_2"/>
    <property type="match status" value="1"/>
</dbReference>
<sequence length="398" mass="45832">MKKTVLLFLVVFSASLYAQEVGIKFSKDTLLSKALTQAKKEGKLVFIDCYTTWCGPCKFLAKEIFPQKEVGDFYNSHFINLTFDMEKGEGLKIREKYGVQAFPTLLFLNAEGEKVHMGLGSMPAFAFIDLGKAALDETRNLRGITAKMKAGDKSVQTLLLYLKANHYSPDANALVTEYFKTASDEEKLSIEAWDLFVNFINDIDHEQFQYFLKHRSAYEQKFDKKKVDSKIVNGFAYYLQKYKDNPAKAESVKSIDPALYAKFLVLRDFNLVSYEFQTNKTDKTKWNNFIAKAKLVIVPDDSEPMSINGVCWTIYENYRKFDDIASLKLAKEWEEKAHNALPNNHPINDTYAHILFDLGYVKEAIEHEELAIKVATEEKSDTDLKFYHDEVERFRKAK</sequence>
<feature type="chain" id="PRO_5003188975" evidence="2">
    <location>
        <begin position="19"/>
        <end position="398"/>
    </location>
</feature>
<feature type="signal peptide" evidence="2">
    <location>
        <begin position="1"/>
        <end position="18"/>
    </location>
</feature>
<evidence type="ECO:0000259" key="3">
    <source>
        <dbReference type="PROSITE" id="PS51352"/>
    </source>
</evidence>
<dbReference type="Pfam" id="PF13098">
    <property type="entry name" value="Thioredoxin_2"/>
    <property type="match status" value="1"/>
</dbReference>
<name>E4T1Z2_PALPW</name>
<dbReference type="HOGENOM" id="CLU_032298_1_0_10"/>
<dbReference type="InterPro" id="IPR036249">
    <property type="entry name" value="Thioredoxin-like_sf"/>
</dbReference>
<evidence type="ECO:0000313" key="4">
    <source>
        <dbReference type="EMBL" id="ADQ78736.1"/>
    </source>
</evidence>
<dbReference type="InterPro" id="IPR017937">
    <property type="entry name" value="Thioredoxin_CS"/>
</dbReference>
<reference key="1">
    <citation type="submission" date="2010-11" db="EMBL/GenBank/DDBJ databases">
        <title>The complete genome of Paludibacter propionicigenes DSM 17365.</title>
        <authorList>
            <consortium name="US DOE Joint Genome Institute (JGI-PGF)"/>
            <person name="Lucas S."/>
            <person name="Copeland A."/>
            <person name="Lapidus A."/>
            <person name="Bruce D."/>
            <person name="Goodwin L."/>
            <person name="Pitluck S."/>
            <person name="Kyrpides N."/>
            <person name="Mavromatis K."/>
            <person name="Ivanova N."/>
            <person name="Munk A.C."/>
            <person name="Brettin T."/>
            <person name="Detter J.C."/>
            <person name="Han C."/>
            <person name="Tapia R."/>
            <person name="Land M."/>
            <person name="Hauser L."/>
            <person name="Markowitz V."/>
            <person name="Cheng J.-F."/>
            <person name="Hugenholtz P."/>
            <person name="Woyke T."/>
            <person name="Wu D."/>
            <person name="Gronow S."/>
            <person name="Wellnitz S."/>
            <person name="Brambilla E."/>
            <person name="Klenk H.-P."/>
            <person name="Eisen J.A."/>
        </authorList>
    </citation>
    <scope>NUCLEOTIDE SEQUENCE</scope>
    <source>
        <strain>WB4</strain>
    </source>
</reference>
<dbReference type="InterPro" id="IPR012336">
    <property type="entry name" value="Thioredoxin-like_fold"/>
</dbReference>
<dbReference type="OrthoDB" id="1099736at2"/>
<keyword evidence="2" id="KW-0732">Signal</keyword>
<evidence type="ECO:0000256" key="2">
    <source>
        <dbReference type="SAM" id="SignalP"/>
    </source>
</evidence>
<evidence type="ECO:0000256" key="1">
    <source>
        <dbReference type="ARBA" id="ARBA00023284"/>
    </source>
</evidence>
<dbReference type="eggNOG" id="COG1331">
    <property type="taxonomic scope" value="Bacteria"/>
</dbReference>
<organism evidence="4 5">
    <name type="scientific">Paludibacter propionicigenes (strain DSM 17365 / JCM 13257 / WB4)</name>
    <dbReference type="NCBI Taxonomy" id="694427"/>
    <lineage>
        <taxon>Bacteria</taxon>
        <taxon>Pseudomonadati</taxon>
        <taxon>Bacteroidota</taxon>
        <taxon>Bacteroidia</taxon>
        <taxon>Bacteroidales</taxon>
        <taxon>Paludibacteraceae</taxon>
        <taxon>Paludibacter</taxon>
    </lineage>
</organism>
<dbReference type="AlphaFoldDB" id="E4T1Z2"/>
<feature type="domain" description="Thioredoxin" evidence="3">
    <location>
        <begin position="16"/>
        <end position="140"/>
    </location>
</feature>
<proteinExistence type="predicted"/>
<accession>E4T1Z2</accession>
<dbReference type="PROSITE" id="PS00194">
    <property type="entry name" value="THIOREDOXIN_1"/>
    <property type="match status" value="1"/>
</dbReference>
<evidence type="ECO:0000313" key="5">
    <source>
        <dbReference type="Proteomes" id="UP000008718"/>
    </source>
</evidence>
<dbReference type="Gene3D" id="3.40.30.10">
    <property type="entry name" value="Glutaredoxin"/>
    <property type="match status" value="1"/>
</dbReference>
<dbReference type="InterPro" id="IPR013766">
    <property type="entry name" value="Thioredoxin_domain"/>
</dbReference>
<keyword evidence="5" id="KW-1185">Reference proteome</keyword>
<dbReference type="RefSeq" id="WP_013444105.1">
    <property type="nucleotide sequence ID" value="NC_014734.1"/>
</dbReference>
<dbReference type="Proteomes" id="UP000008718">
    <property type="component" value="Chromosome"/>
</dbReference>
<reference evidence="4 5" key="2">
    <citation type="journal article" date="2011" name="Stand. Genomic Sci.">
        <title>Complete genome sequence of Paludibacter propionicigenes type strain (WB4).</title>
        <authorList>
            <person name="Gronow S."/>
            <person name="Munk C."/>
            <person name="Lapidus A."/>
            <person name="Nolan M."/>
            <person name="Lucas S."/>
            <person name="Hammon N."/>
            <person name="Deshpande S."/>
            <person name="Cheng J.F."/>
            <person name="Tapia R."/>
            <person name="Han C."/>
            <person name="Goodwin L."/>
            <person name="Pitluck S."/>
            <person name="Liolios K."/>
            <person name="Ivanova N."/>
            <person name="Mavromatis K."/>
            <person name="Mikhailova N."/>
            <person name="Pati A."/>
            <person name="Chen A."/>
            <person name="Palaniappan K."/>
            <person name="Land M."/>
            <person name="Hauser L."/>
            <person name="Chang Y.J."/>
            <person name="Jeffries C.D."/>
            <person name="Brambilla E."/>
            <person name="Rohde M."/>
            <person name="Goker M."/>
            <person name="Detter J.C."/>
            <person name="Woyke T."/>
            <person name="Bristow J."/>
            <person name="Eisen J.A."/>
            <person name="Markowitz V."/>
            <person name="Hugenholtz P."/>
            <person name="Kyrpides N.C."/>
            <person name="Klenk H.P."/>
        </authorList>
    </citation>
    <scope>NUCLEOTIDE SEQUENCE [LARGE SCALE GENOMIC DNA]</scope>
    <source>
        <strain evidence="5">DSM 17365 / JCM 13257 / WB4</strain>
    </source>
</reference>
<dbReference type="STRING" id="694427.Palpr_0580"/>
<keyword evidence="1" id="KW-0676">Redox-active center</keyword>
<dbReference type="EMBL" id="CP002345">
    <property type="protein sequence ID" value="ADQ78736.1"/>
    <property type="molecule type" value="Genomic_DNA"/>
</dbReference>
<dbReference type="KEGG" id="ppn:Palpr_0580"/>
<gene>
    <name evidence="4" type="ordered locus">Palpr_0580</name>
</gene>
<dbReference type="SUPFAM" id="SSF52833">
    <property type="entry name" value="Thioredoxin-like"/>
    <property type="match status" value="1"/>
</dbReference>
<protein>
    <submittedName>
        <fullName evidence="4">Thioredoxin domain-containing protein</fullName>
    </submittedName>
</protein>